<dbReference type="PRINTS" id="PR01574">
    <property type="entry name" value="TUBBYPROTEIN"/>
</dbReference>
<keyword evidence="6" id="KW-0648">Protein biosynthesis</keyword>
<evidence type="ECO:0000256" key="4">
    <source>
        <dbReference type="ARBA" id="ARBA00022574"/>
    </source>
</evidence>
<dbReference type="PROSITE" id="PS50082">
    <property type="entry name" value="WD_REPEATS_2"/>
    <property type="match status" value="4"/>
</dbReference>
<feature type="compositionally biased region" description="Acidic residues" evidence="10">
    <location>
        <begin position="348"/>
        <end position="362"/>
    </location>
</feature>
<feature type="compositionally biased region" description="Acidic residues" evidence="10">
    <location>
        <begin position="559"/>
        <end position="569"/>
    </location>
</feature>
<proteinExistence type="inferred from homology"/>
<dbReference type="InterPro" id="IPR005398">
    <property type="entry name" value="Tubby_N"/>
</dbReference>
<feature type="compositionally biased region" description="Basic and acidic residues" evidence="10">
    <location>
        <begin position="520"/>
        <end position="531"/>
    </location>
</feature>
<feature type="compositionally biased region" description="Basic and acidic residues" evidence="10">
    <location>
        <begin position="370"/>
        <end position="489"/>
    </location>
</feature>
<dbReference type="InterPro" id="IPR015943">
    <property type="entry name" value="WD40/YVTN_repeat-like_dom_sf"/>
</dbReference>
<dbReference type="InterPro" id="IPR001680">
    <property type="entry name" value="WD40_rpt"/>
</dbReference>
<keyword evidence="4 9" id="KW-0853">WD repeat</keyword>
<dbReference type="CDD" id="cd00200">
    <property type="entry name" value="WD40"/>
    <property type="match status" value="1"/>
</dbReference>
<keyword evidence="12" id="KW-1185">Reference proteome</keyword>
<evidence type="ECO:0000256" key="9">
    <source>
        <dbReference type="PROSITE-ProRule" id="PRU00221"/>
    </source>
</evidence>
<dbReference type="Proteomes" id="UP001281761">
    <property type="component" value="Unassembled WGS sequence"/>
</dbReference>
<comment type="similarity">
    <text evidence="7">Belongs to the WD repeat STRAP family.</text>
</comment>
<reference evidence="11 12" key="1">
    <citation type="journal article" date="2022" name="bioRxiv">
        <title>Genomics of Preaxostyla Flagellates Illuminates Evolutionary Transitions and the Path Towards Mitochondrial Loss.</title>
        <authorList>
            <person name="Novak L.V.F."/>
            <person name="Treitli S.C."/>
            <person name="Pyrih J."/>
            <person name="Halakuc P."/>
            <person name="Pipaliya S.V."/>
            <person name="Vacek V."/>
            <person name="Brzon O."/>
            <person name="Soukal P."/>
            <person name="Eme L."/>
            <person name="Dacks J.B."/>
            <person name="Karnkowska A."/>
            <person name="Elias M."/>
            <person name="Hampl V."/>
        </authorList>
    </citation>
    <scope>NUCLEOTIDE SEQUENCE [LARGE SCALE GENOMIC DNA]</scope>
    <source>
        <strain evidence="11">NAU3</strain>
        <tissue evidence="11">Gut</tissue>
    </source>
</reference>
<gene>
    <name evidence="11" type="ORF">BLNAU_12661</name>
</gene>
<evidence type="ECO:0000256" key="3">
    <source>
        <dbReference type="ARBA" id="ARBA00022540"/>
    </source>
</evidence>
<protein>
    <recommendedName>
        <fullName evidence="8">Serine-threonine kinase receptor-associated protein</fullName>
    </recommendedName>
</protein>
<dbReference type="PROSITE" id="PS50294">
    <property type="entry name" value="WD_REPEATS_REGION"/>
    <property type="match status" value="4"/>
</dbReference>
<comment type="caution">
    <text evidence="11">The sequence shown here is derived from an EMBL/GenBank/DDBJ whole genome shotgun (WGS) entry which is preliminary data.</text>
</comment>
<name>A0ABQ9XKY9_9EUKA</name>
<evidence type="ECO:0000256" key="10">
    <source>
        <dbReference type="SAM" id="MobiDB-lite"/>
    </source>
</evidence>
<dbReference type="PROSITE" id="PS00678">
    <property type="entry name" value="WD_REPEATS_1"/>
    <property type="match status" value="1"/>
</dbReference>
<dbReference type="GO" id="GO:0003743">
    <property type="term" value="F:translation initiation factor activity"/>
    <property type="evidence" value="ECO:0007669"/>
    <property type="project" value="UniProtKB-KW"/>
</dbReference>
<feature type="repeat" description="WD" evidence="9">
    <location>
        <begin position="204"/>
        <end position="245"/>
    </location>
</feature>
<dbReference type="InterPro" id="IPR019775">
    <property type="entry name" value="WD40_repeat_CS"/>
</dbReference>
<feature type="repeat" description="WD" evidence="9">
    <location>
        <begin position="22"/>
        <end position="53"/>
    </location>
</feature>
<evidence type="ECO:0000256" key="8">
    <source>
        <dbReference type="ARBA" id="ARBA00040390"/>
    </source>
</evidence>
<dbReference type="EMBL" id="JARBJD010000104">
    <property type="protein sequence ID" value="KAK2952399.1"/>
    <property type="molecule type" value="Genomic_DNA"/>
</dbReference>
<evidence type="ECO:0000313" key="12">
    <source>
        <dbReference type="Proteomes" id="UP001281761"/>
    </source>
</evidence>
<feature type="repeat" description="WD" evidence="9">
    <location>
        <begin position="64"/>
        <end position="105"/>
    </location>
</feature>
<sequence>MPLIGPPHMYTKRKAGIIPYVLHGHTRPINQVTFNADSDILFASSSDKLVSKWWSLDGVPAGTFEGHSGVIWSFAVTADSRYIVTGSGDFSIKFWDVETGAHLLTWRIGSVVKVVRLSIGDKKLLIVTGLHAQESTIHIVDFPDLENVTEEMEDWESIKTFPASDHPRVLCADWVSMNNEIVCGHAGGKMSFWNPTTGELVKSTRAHNKDVTNMTMSDDQTCFITTSFDGNCKLWDSLSHKQIRSYACQVPLAAGAFSIDKEYLVVAGGTEDKSSVTTTQTSSDKFRLFLYDLVTEELIGTLKGHIGPVNTIAISPDGIRVASGSEDGIIRMCRIDEAVLVKNNSNDGNDEDIKEDDKEEAGDASAVAEVDEKKKARNDAKKERKKQEQEKKRKEQEEEERKKREEIEKQEEEEKKRIQEKRKKEEEQRRKKEEEKRAKKEEEKKKREEERKKKEEEERKKKEEEEAKRKEEKAIQREKDKQLLEERKKRLDKKKKGKGDTPTTQDKADEKEAEEDGETKEEGDAPVEEKAPQPAVQPKPKGKKNKKKDKANYDLPDTPADEDEKEGDEPVQPTPQSKPKGKKSKKAKKEDYDLPEPPEDD</sequence>
<feature type="region of interest" description="Disordered" evidence="10">
    <location>
        <begin position="343"/>
        <end position="601"/>
    </location>
</feature>
<feature type="repeat" description="WD" evidence="9">
    <location>
        <begin position="302"/>
        <end position="332"/>
    </location>
</feature>
<evidence type="ECO:0000256" key="7">
    <source>
        <dbReference type="ARBA" id="ARBA00038394"/>
    </source>
</evidence>
<dbReference type="PANTHER" id="PTHR19877:SF1">
    <property type="entry name" value="EUKARYOTIC TRANSLATION INITIATION FACTOR 3 SUBUNIT I"/>
    <property type="match status" value="1"/>
</dbReference>
<evidence type="ECO:0000256" key="2">
    <source>
        <dbReference type="ARBA" id="ARBA00022490"/>
    </source>
</evidence>
<dbReference type="SMART" id="SM00320">
    <property type="entry name" value="WD40"/>
    <property type="match status" value="5"/>
</dbReference>
<comment type="subcellular location">
    <subcellularLocation>
        <location evidence="1">Cytoplasm</location>
    </subcellularLocation>
</comment>
<keyword evidence="5" id="KW-0677">Repeat</keyword>
<dbReference type="Gene3D" id="2.130.10.10">
    <property type="entry name" value="YVTN repeat-like/Quinoprotein amine dehydrogenase"/>
    <property type="match status" value="1"/>
</dbReference>
<evidence type="ECO:0000256" key="5">
    <source>
        <dbReference type="ARBA" id="ARBA00022737"/>
    </source>
</evidence>
<dbReference type="InterPro" id="IPR027525">
    <property type="entry name" value="eIF3i"/>
</dbReference>
<accession>A0ABQ9XKY9</accession>
<evidence type="ECO:0000256" key="6">
    <source>
        <dbReference type="ARBA" id="ARBA00022917"/>
    </source>
</evidence>
<dbReference type="Pfam" id="PF24805">
    <property type="entry name" value="EIF3I"/>
    <property type="match status" value="1"/>
</dbReference>
<keyword evidence="2" id="KW-0963">Cytoplasm</keyword>
<organism evidence="11 12">
    <name type="scientific">Blattamonas nauphoetae</name>
    <dbReference type="NCBI Taxonomy" id="2049346"/>
    <lineage>
        <taxon>Eukaryota</taxon>
        <taxon>Metamonada</taxon>
        <taxon>Preaxostyla</taxon>
        <taxon>Oxymonadida</taxon>
        <taxon>Blattamonas</taxon>
    </lineage>
</organism>
<dbReference type="InterPro" id="IPR036322">
    <property type="entry name" value="WD40_repeat_dom_sf"/>
</dbReference>
<dbReference type="SUPFAM" id="SSF50978">
    <property type="entry name" value="WD40 repeat-like"/>
    <property type="match status" value="1"/>
</dbReference>
<evidence type="ECO:0000256" key="1">
    <source>
        <dbReference type="ARBA" id="ARBA00004496"/>
    </source>
</evidence>
<keyword evidence="3 11" id="KW-0396">Initiation factor</keyword>
<dbReference type="PANTHER" id="PTHR19877">
    <property type="entry name" value="EUKARYOTIC TRANSLATION INITIATION FACTOR 3 SUBUNIT I"/>
    <property type="match status" value="1"/>
</dbReference>
<evidence type="ECO:0000313" key="11">
    <source>
        <dbReference type="EMBL" id="KAK2952399.1"/>
    </source>
</evidence>
<feature type="compositionally biased region" description="Basic residues" evidence="10">
    <location>
        <begin position="540"/>
        <end position="549"/>
    </location>
</feature>